<dbReference type="InterPro" id="IPR005116">
    <property type="entry name" value="Transp-assoc_OB_typ1"/>
</dbReference>
<accession>A0A1E5Q789</accession>
<keyword evidence="9" id="KW-1185">Reference proteome</keyword>
<dbReference type="AlphaFoldDB" id="A0A1E5Q789"/>
<dbReference type="Gene3D" id="1.10.10.10">
    <property type="entry name" value="Winged helix-like DNA-binding domain superfamily/Winged helix DNA-binding domain"/>
    <property type="match status" value="1"/>
</dbReference>
<dbReference type="NCBIfam" id="TIGR00638">
    <property type="entry name" value="Mop"/>
    <property type="match status" value="2"/>
</dbReference>
<name>A0A1E5Q789_9PROT</name>
<evidence type="ECO:0000313" key="9">
    <source>
        <dbReference type="Proteomes" id="UP000095347"/>
    </source>
</evidence>
<evidence type="ECO:0000256" key="3">
    <source>
        <dbReference type="ARBA" id="ARBA00022505"/>
    </source>
</evidence>
<dbReference type="InterPro" id="IPR036390">
    <property type="entry name" value="WH_DNA-bd_sf"/>
</dbReference>
<dbReference type="SUPFAM" id="SSF46785">
    <property type="entry name" value="Winged helix' DNA-binding domain"/>
    <property type="match status" value="1"/>
</dbReference>
<sequence>MTHADVEAALTFLVQGTSKVGADRIALLHAIGQTGSLTKAAKNLGLSYKGAWDAVKTMNNMLPSPVVITQAGGKYGGESILTEDGRRMISAFHHLQSELERFTAQLCQGGAQTFEDKIPLLEGLFMRTSARNMLRGTVSAVIPGAVNAEIHLKVSDQVELVAIVTEPSVIDLDLHVGGNAIALIKSSFVILALDQPGLRLSARNQIKGIVSHVEDGAVNAEVAVDIGQDKTITAIVTRQSVQVLDLKPGCAVVCCVKASHIILAVE</sequence>
<feature type="domain" description="Mop" evidence="7">
    <location>
        <begin position="127"/>
        <end position="193"/>
    </location>
</feature>
<protein>
    <recommendedName>
        <fullName evidence="7">Mop domain-containing protein</fullName>
    </recommendedName>
</protein>
<organism evidence="8 9">
    <name type="scientific">Magnetovibrio blakemorei</name>
    <dbReference type="NCBI Taxonomy" id="28181"/>
    <lineage>
        <taxon>Bacteria</taxon>
        <taxon>Pseudomonadati</taxon>
        <taxon>Pseudomonadota</taxon>
        <taxon>Alphaproteobacteria</taxon>
        <taxon>Rhodospirillales</taxon>
        <taxon>Magnetovibrionaceae</taxon>
        <taxon>Magnetovibrio</taxon>
    </lineage>
</organism>
<keyword evidence="2 5" id="KW-0813">Transport</keyword>
<evidence type="ECO:0000259" key="7">
    <source>
        <dbReference type="PROSITE" id="PS51866"/>
    </source>
</evidence>
<keyword evidence="4" id="KW-0677">Repeat</keyword>
<comment type="caution">
    <text evidence="8">The sequence shown here is derived from an EMBL/GenBank/DDBJ whole genome shotgun (WGS) entry which is preliminary data.</text>
</comment>
<dbReference type="Pfam" id="PF00126">
    <property type="entry name" value="HTH_1"/>
    <property type="match status" value="1"/>
</dbReference>
<gene>
    <name evidence="8" type="ORF">BEN30_11155</name>
</gene>
<proteinExistence type="inferred from homology"/>
<keyword evidence="3 5" id="KW-0500">Molybdenum</keyword>
<dbReference type="InterPro" id="IPR016462">
    <property type="entry name" value="ModE"/>
</dbReference>
<dbReference type="GO" id="GO:0030151">
    <property type="term" value="F:molybdenum ion binding"/>
    <property type="evidence" value="ECO:0007669"/>
    <property type="project" value="UniProtKB-UniRule"/>
</dbReference>
<evidence type="ECO:0000256" key="2">
    <source>
        <dbReference type="ARBA" id="ARBA00022448"/>
    </source>
</evidence>
<evidence type="ECO:0000256" key="6">
    <source>
        <dbReference type="PIRSR" id="PIRSR005763-1"/>
    </source>
</evidence>
<feature type="region of interest" description="Required for dimer formation and molybdate binding" evidence="6">
    <location>
        <begin position="128"/>
        <end position="136"/>
    </location>
</feature>
<dbReference type="InterPro" id="IPR008995">
    <property type="entry name" value="Mo/tungstate-bd_C_term_dom"/>
</dbReference>
<comment type="similarity">
    <text evidence="1 5">Belongs to the ModE family.</text>
</comment>
<dbReference type="SUPFAM" id="SSF50331">
    <property type="entry name" value="MOP-like"/>
    <property type="match status" value="2"/>
</dbReference>
<dbReference type="STRING" id="28181.BEN30_11155"/>
<evidence type="ECO:0000256" key="4">
    <source>
        <dbReference type="ARBA" id="ARBA00022737"/>
    </source>
</evidence>
<feature type="domain" description="Mop" evidence="7">
    <location>
        <begin position="199"/>
        <end position="265"/>
    </location>
</feature>
<dbReference type="Proteomes" id="UP000095347">
    <property type="component" value="Unassembled WGS sequence"/>
</dbReference>
<evidence type="ECO:0000256" key="5">
    <source>
        <dbReference type="PIRNR" id="PIRNR005763"/>
    </source>
</evidence>
<dbReference type="PROSITE" id="PS51866">
    <property type="entry name" value="MOP"/>
    <property type="match status" value="2"/>
</dbReference>
<dbReference type="PIRSF" id="PIRSF005763">
    <property type="entry name" value="Txn_reg_ModE"/>
    <property type="match status" value="1"/>
</dbReference>
<evidence type="ECO:0000256" key="1">
    <source>
        <dbReference type="ARBA" id="ARBA00008110"/>
    </source>
</evidence>
<dbReference type="Gene3D" id="2.40.50.100">
    <property type="match status" value="2"/>
</dbReference>
<dbReference type="InterPro" id="IPR004606">
    <property type="entry name" value="Mop_domain"/>
</dbReference>
<dbReference type="GO" id="GO:0003700">
    <property type="term" value="F:DNA-binding transcription factor activity"/>
    <property type="evidence" value="ECO:0007669"/>
    <property type="project" value="InterPro"/>
</dbReference>
<dbReference type="InterPro" id="IPR051815">
    <property type="entry name" value="Molybdate_resp_trans_reg"/>
</dbReference>
<dbReference type="InterPro" id="IPR036388">
    <property type="entry name" value="WH-like_DNA-bd_sf"/>
</dbReference>
<dbReference type="Pfam" id="PF03459">
    <property type="entry name" value="TOBE"/>
    <property type="match status" value="2"/>
</dbReference>
<dbReference type="RefSeq" id="WP_069958147.1">
    <property type="nucleotide sequence ID" value="NZ_MCGG01000027.1"/>
</dbReference>
<evidence type="ECO:0000313" key="8">
    <source>
        <dbReference type="EMBL" id="OEJ66941.1"/>
    </source>
</evidence>
<reference evidence="9" key="1">
    <citation type="submission" date="2016-07" db="EMBL/GenBank/DDBJ databases">
        <authorList>
            <person name="Florea S."/>
            <person name="Webb J.S."/>
            <person name="Jaromczyk J."/>
            <person name="Schardl C.L."/>
        </authorList>
    </citation>
    <scope>NUCLEOTIDE SEQUENCE [LARGE SCALE GENOMIC DNA]</scope>
    <source>
        <strain evidence="9">MV-1</strain>
    </source>
</reference>
<dbReference type="PANTHER" id="PTHR30432:SF1">
    <property type="entry name" value="DNA-BINDING TRANSCRIPTIONAL DUAL REGULATOR MODE"/>
    <property type="match status" value="1"/>
</dbReference>
<dbReference type="EMBL" id="MCGG01000027">
    <property type="protein sequence ID" value="OEJ66941.1"/>
    <property type="molecule type" value="Genomic_DNA"/>
</dbReference>
<dbReference type="InterPro" id="IPR000847">
    <property type="entry name" value="LysR_HTH_N"/>
</dbReference>
<dbReference type="GO" id="GO:0015689">
    <property type="term" value="P:molybdate ion transport"/>
    <property type="evidence" value="ECO:0007669"/>
    <property type="project" value="UniProtKB-UniRule"/>
</dbReference>
<dbReference type="PANTHER" id="PTHR30432">
    <property type="entry name" value="TRANSCRIPTIONAL REGULATOR MODE"/>
    <property type="match status" value="1"/>
</dbReference>